<dbReference type="NCBIfam" id="NF004226">
    <property type="entry name" value="PRK05673.1"/>
    <property type="match status" value="1"/>
</dbReference>
<organism evidence="10 11">
    <name type="scientific">Candidatus Vogelbacteria bacterium RIFOXYD1_FULL_46_19</name>
    <dbReference type="NCBI Taxonomy" id="1802439"/>
    <lineage>
        <taxon>Bacteria</taxon>
        <taxon>Candidatus Vogeliibacteriota</taxon>
    </lineage>
</organism>
<dbReference type="CDD" id="cd12113">
    <property type="entry name" value="PHP_PolIIIA_DnaE3"/>
    <property type="match status" value="1"/>
</dbReference>
<dbReference type="Gene3D" id="1.10.150.870">
    <property type="match status" value="1"/>
</dbReference>
<dbReference type="Pfam" id="PF01336">
    <property type="entry name" value="tRNA_anti-codon"/>
    <property type="match status" value="1"/>
</dbReference>
<dbReference type="AlphaFoldDB" id="A0A1G2QGW5"/>
<dbReference type="InterPro" id="IPR029460">
    <property type="entry name" value="DNAPol_HHH"/>
</dbReference>
<evidence type="ECO:0000259" key="9">
    <source>
        <dbReference type="SMART" id="SM00481"/>
    </source>
</evidence>
<evidence type="ECO:0000313" key="11">
    <source>
        <dbReference type="Proteomes" id="UP000177838"/>
    </source>
</evidence>
<dbReference type="InterPro" id="IPR041931">
    <property type="entry name" value="DNA_pol3_alpha_thumb_dom"/>
</dbReference>
<accession>A0A1G2QGW5</accession>
<dbReference type="Pfam" id="PF14579">
    <property type="entry name" value="HHH_6"/>
    <property type="match status" value="1"/>
</dbReference>
<dbReference type="InterPro" id="IPR016195">
    <property type="entry name" value="Pol/histidinol_Pase-like"/>
</dbReference>
<evidence type="ECO:0000256" key="7">
    <source>
        <dbReference type="ARBA" id="ARBA00022932"/>
    </source>
</evidence>
<dbReference type="InterPro" id="IPR004805">
    <property type="entry name" value="DnaE2/DnaE/PolC"/>
</dbReference>
<dbReference type="EMBL" id="MHTK01000006">
    <property type="protein sequence ID" value="OHA59603.1"/>
    <property type="molecule type" value="Genomic_DNA"/>
</dbReference>
<dbReference type="PANTHER" id="PTHR32294:SF0">
    <property type="entry name" value="DNA POLYMERASE III SUBUNIT ALPHA"/>
    <property type="match status" value="1"/>
</dbReference>
<dbReference type="GO" id="GO:0005737">
    <property type="term" value="C:cytoplasm"/>
    <property type="evidence" value="ECO:0007669"/>
    <property type="project" value="UniProtKB-SubCell"/>
</dbReference>
<dbReference type="SUPFAM" id="SSF89550">
    <property type="entry name" value="PHP domain-like"/>
    <property type="match status" value="1"/>
</dbReference>
<dbReference type="Pfam" id="PF17657">
    <property type="entry name" value="DNA_pol3_finger"/>
    <property type="match status" value="1"/>
</dbReference>
<dbReference type="GO" id="GO:0003676">
    <property type="term" value="F:nucleic acid binding"/>
    <property type="evidence" value="ECO:0007669"/>
    <property type="project" value="InterPro"/>
</dbReference>
<sequence>MSFVHLHTHSHYSLLDGLSKIDGLVKKAKEYGMPAIGLTDHGTMYGVVEFYEKCTKEGIKPVIGVEAYVAVRSRHDKEAGIDSKRYHLTLLAKNFTGYQNLIKLTTLAHTEGYYYKPRVDKDLLKECAEGLICLSGCPGSELAEALAANNLDRGRQIINQYLDIFGRDNYYLEVMNHAEVENLANIHRGLKTLATEFNLPFVATWDSHYLNPDDAEAHDTLVAINTGSEVGQSSMSMKAGNYSFISPAEAAKLYEDWPEAVANTVKIAERCQVELVLGKFIFPEFAIPAGETADSLLRKIALEGLAARDLTGDEEALKRLDYELDIIKFKDYSSYFLVVEDLIRYARDHGIFYNIRGSVAGSMTTYCLDITKLNPLEYKIPFERFLNPERPSAPDIDMDFADNRRDEIIEYAKSKYGADKVAQIGTFGTMMARGAVRDVARALGYPYSIGDRISKLIPMGSQGFPMTIDRALDTVPELKEAYEAENDTRQIIDLAKKIEGSARHISVHAAGVVIAPKPLLDYVPIQYDPKGQSLITQYDMYSVGEDGVGLTKFDFLGLRNLSILSDAVKLVEKIYDTQVDLETIPMDDKKTFEMLARGETEGLFQLNGAGMTRWLKELKPSSIHDINAMVALYRPGPMQFIPDYIKRKHNPKLVSYLDPALEHILVQTYGVLVYQDDLLIMAHDLAGYSWGEVDKFRKAVGKKIPELMAEQREKFIKGCIEHSGWTKNKATEIWLWLEPFAAYGFNKAHSASYGRVAYQTSYLKANFPVAYMCACLTAESGDIEQVAIYVDEAKRMDIKILPPDVNESFGYFTVVAEAGKTVADSRAIRFGLYTIKNFGKDIADAIVAERKRGGPFTTFAQFLDRINHKNLNRKSLEALIKAGALDSLGEERGVMLGNIEVALEYARETLHSGGQDSLFGIMADQSSLPVFRLKDFPTVDTKERLAWEKELLGLYISGHPLEAFKDKFARAENTINHNKHLPDGTTTTVGGIVEEVKLIMTKKGDQMAFVRIADMNDKLETVFFADRFLKFREFLQPDQCLALRGKINHRNGEPSLIVDAVKVLE</sequence>
<dbReference type="Gene3D" id="3.20.20.140">
    <property type="entry name" value="Metal-dependent hydrolases"/>
    <property type="match status" value="1"/>
</dbReference>
<keyword evidence="7" id="KW-0239">DNA-directed DNA polymerase</keyword>
<dbReference type="NCBIfam" id="TIGR00594">
    <property type="entry name" value="polc"/>
    <property type="match status" value="1"/>
</dbReference>
<keyword evidence="5" id="KW-0548">Nucleotidyltransferase</keyword>
<dbReference type="InterPro" id="IPR011708">
    <property type="entry name" value="DNA_pol3_alpha_NTPase_dom"/>
</dbReference>
<dbReference type="STRING" id="1802439.A2589_01950"/>
<evidence type="ECO:0000256" key="6">
    <source>
        <dbReference type="ARBA" id="ARBA00022705"/>
    </source>
</evidence>
<proteinExistence type="predicted"/>
<dbReference type="GO" id="GO:0008408">
    <property type="term" value="F:3'-5' exonuclease activity"/>
    <property type="evidence" value="ECO:0007669"/>
    <property type="project" value="InterPro"/>
</dbReference>
<dbReference type="Pfam" id="PF07733">
    <property type="entry name" value="DNA_pol3_alpha"/>
    <property type="match status" value="1"/>
</dbReference>
<dbReference type="Pfam" id="PF02811">
    <property type="entry name" value="PHP"/>
    <property type="match status" value="1"/>
</dbReference>
<dbReference type="GO" id="GO:0006260">
    <property type="term" value="P:DNA replication"/>
    <property type="evidence" value="ECO:0007669"/>
    <property type="project" value="UniProtKB-KW"/>
</dbReference>
<comment type="caution">
    <text evidence="10">The sequence shown here is derived from an EMBL/GenBank/DDBJ whole genome shotgun (WGS) entry which is preliminary data.</text>
</comment>
<evidence type="ECO:0000256" key="8">
    <source>
        <dbReference type="ARBA" id="ARBA00049244"/>
    </source>
</evidence>
<dbReference type="InterPro" id="IPR004365">
    <property type="entry name" value="NA-bd_OB_tRNA"/>
</dbReference>
<dbReference type="SMART" id="SM00481">
    <property type="entry name" value="POLIIIAc"/>
    <property type="match status" value="1"/>
</dbReference>
<protein>
    <recommendedName>
        <fullName evidence="3">DNA polymerase III subunit alpha</fullName>
        <ecNumber evidence="2">2.7.7.7</ecNumber>
    </recommendedName>
</protein>
<reference evidence="10 11" key="1">
    <citation type="journal article" date="2016" name="Nat. Commun.">
        <title>Thousands of microbial genomes shed light on interconnected biogeochemical processes in an aquifer system.</title>
        <authorList>
            <person name="Anantharaman K."/>
            <person name="Brown C.T."/>
            <person name="Hug L.A."/>
            <person name="Sharon I."/>
            <person name="Castelle C.J."/>
            <person name="Probst A.J."/>
            <person name="Thomas B.C."/>
            <person name="Singh A."/>
            <person name="Wilkins M.J."/>
            <person name="Karaoz U."/>
            <person name="Brodie E.L."/>
            <person name="Williams K.H."/>
            <person name="Hubbard S.S."/>
            <person name="Banfield J.F."/>
        </authorList>
    </citation>
    <scope>NUCLEOTIDE SEQUENCE [LARGE SCALE GENOMIC DNA]</scope>
</reference>
<keyword evidence="4" id="KW-0808">Transferase</keyword>
<evidence type="ECO:0000256" key="2">
    <source>
        <dbReference type="ARBA" id="ARBA00012417"/>
    </source>
</evidence>
<evidence type="ECO:0000256" key="4">
    <source>
        <dbReference type="ARBA" id="ARBA00022679"/>
    </source>
</evidence>
<dbReference type="CDD" id="cd04485">
    <property type="entry name" value="DnaE_OBF"/>
    <property type="match status" value="1"/>
</dbReference>
<dbReference type="InterPro" id="IPR004013">
    <property type="entry name" value="PHP_dom"/>
</dbReference>
<dbReference type="Proteomes" id="UP000177838">
    <property type="component" value="Unassembled WGS sequence"/>
</dbReference>
<evidence type="ECO:0000256" key="1">
    <source>
        <dbReference type="ARBA" id="ARBA00004496"/>
    </source>
</evidence>
<name>A0A1G2QGW5_9BACT</name>
<evidence type="ECO:0000313" key="10">
    <source>
        <dbReference type="EMBL" id="OHA59603.1"/>
    </source>
</evidence>
<evidence type="ECO:0000256" key="5">
    <source>
        <dbReference type="ARBA" id="ARBA00022695"/>
    </source>
</evidence>
<gene>
    <name evidence="10" type="ORF">A2589_01950</name>
</gene>
<comment type="subcellular location">
    <subcellularLocation>
        <location evidence="1">Cytoplasm</location>
    </subcellularLocation>
</comment>
<dbReference type="InterPro" id="IPR040982">
    <property type="entry name" value="DNA_pol3_finger"/>
</dbReference>
<comment type="catalytic activity">
    <reaction evidence="8">
        <text>DNA(n) + a 2'-deoxyribonucleoside 5'-triphosphate = DNA(n+1) + diphosphate</text>
        <dbReference type="Rhea" id="RHEA:22508"/>
        <dbReference type="Rhea" id="RHEA-COMP:17339"/>
        <dbReference type="Rhea" id="RHEA-COMP:17340"/>
        <dbReference type="ChEBI" id="CHEBI:33019"/>
        <dbReference type="ChEBI" id="CHEBI:61560"/>
        <dbReference type="ChEBI" id="CHEBI:173112"/>
        <dbReference type="EC" id="2.7.7.7"/>
    </reaction>
</comment>
<dbReference type="Gene3D" id="1.10.10.1600">
    <property type="entry name" value="Bacterial DNA polymerase III alpha subunit, thumb domain"/>
    <property type="match status" value="1"/>
</dbReference>
<feature type="domain" description="Polymerase/histidinol phosphatase N-terminal" evidence="9">
    <location>
        <begin position="4"/>
        <end position="71"/>
    </location>
</feature>
<evidence type="ECO:0000256" key="3">
    <source>
        <dbReference type="ARBA" id="ARBA00019114"/>
    </source>
</evidence>
<keyword evidence="6" id="KW-0235">DNA replication</keyword>
<dbReference type="PANTHER" id="PTHR32294">
    <property type="entry name" value="DNA POLYMERASE III SUBUNIT ALPHA"/>
    <property type="match status" value="1"/>
</dbReference>
<dbReference type="GO" id="GO:0003887">
    <property type="term" value="F:DNA-directed DNA polymerase activity"/>
    <property type="evidence" value="ECO:0007669"/>
    <property type="project" value="UniProtKB-KW"/>
</dbReference>
<dbReference type="InterPro" id="IPR003141">
    <property type="entry name" value="Pol/His_phosphatase_N"/>
</dbReference>
<dbReference type="EC" id="2.7.7.7" evidence="2"/>